<protein>
    <submittedName>
        <fullName evidence="1">Uncharacterized protein</fullName>
    </submittedName>
</protein>
<accession>A0A6J5T8T1</accession>
<reference evidence="1" key="1">
    <citation type="submission" date="2020-05" db="EMBL/GenBank/DDBJ databases">
        <authorList>
            <person name="Chiriac C."/>
            <person name="Salcher M."/>
            <person name="Ghai R."/>
            <person name="Kavagutti S V."/>
        </authorList>
    </citation>
    <scope>NUCLEOTIDE SEQUENCE</scope>
</reference>
<dbReference type="EMBL" id="LR797524">
    <property type="protein sequence ID" value="CAB4222877.1"/>
    <property type="molecule type" value="Genomic_DNA"/>
</dbReference>
<name>A0A6J5T8T1_9CAUD</name>
<organism evidence="1">
    <name type="scientific">uncultured Caudovirales phage</name>
    <dbReference type="NCBI Taxonomy" id="2100421"/>
    <lineage>
        <taxon>Viruses</taxon>
        <taxon>Duplodnaviria</taxon>
        <taxon>Heunggongvirae</taxon>
        <taxon>Uroviricota</taxon>
        <taxon>Caudoviricetes</taxon>
        <taxon>Peduoviridae</taxon>
        <taxon>Maltschvirus</taxon>
        <taxon>Maltschvirus maltsch</taxon>
    </lineage>
</organism>
<gene>
    <name evidence="1" type="ORF">UFOVP1660_3</name>
</gene>
<evidence type="ECO:0000313" key="1">
    <source>
        <dbReference type="EMBL" id="CAB4222877.1"/>
    </source>
</evidence>
<sequence>MAAAGSRTLKLSILADIDDLKKNLNVGSTEVDSFGSKVTDFGKKAGLAFAAAAAAAGAYAIKIGVDGVKAAIEDEQSQVKLASALQNATGATNDQIASVEKQILKMSLATGVSDDKLRPALSRLALSTEDASKAQELLSLALDISTQTGKPLESVANSLGKAYDGNTTALGKLGVGLSSAELKTMDFTQVQQRLTDLFGGAAAKNAETFQGRMDILKTTLNEAKETVGYALLPILEKLVGYFTEYVVPIVEKLSNAFSDKSGGLTSYISNLATTLSNVFIPIWNGLLKGLAYVKDAIGDNMDAFLAFGKIIADYVAPVLGTTLGAALQIVGKIAGGVINIIGGIIGAITTAVESAIGVINWLITKYNSIPILPNIPTIPVSGAPTVKMPTVSTSGVTTSTTIPKIALPSTSTSSTSSGVASAASSASQAAASIAGGGFTDSQNAARLAAMGGGGFTDSQNAARISITVNGAIDPEGTARTIVDTLNNSAYRGTGGSSNLVAV</sequence>
<proteinExistence type="predicted"/>